<evidence type="ECO:0000256" key="1">
    <source>
        <dbReference type="ARBA" id="ARBA00008196"/>
    </source>
</evidence>
<dbReference type="NCBIfam" id="TIGR00105">
    <property type="entry name" value="L31"/>
    <property type="match status" value="1"/>
</dbReference>
<accession>A0ABX0YAV0</accession>
<dbReference type="Proteomes" id="UP000746535">
    <property type="component" value="Unassembled WGS sequence"/>
</dbReference>
<sequence length="86" mass="9488">MKPDIHPVYRPVLFHDVGADAFWLIGSTVSTDKTFTHTDGNTYPYVTLDVSSASHPVYTGQERKAKTEGRVAGFNKRFAGFAGQPK</sequence>
<keyword evidence="3 5" id="KW-0689">Ribosomal protein</keyword>
<dbReference type="PANTHER" id="PTHR33280:SF1">
    <property type="entry name" value="LARGE RIBOSOMAL SUBUNIT PROTEIN BL31C"/>
    <property type="match status" value="1"/>
</dbReference>
<dbReference type="InterPro" id="IPR034704">
    <property type="entry name" value="Ribosomal_bL28/bL31-like_sf"/>
</dbReference>
<dbReference type="HAMAP" id="MF_00502">
    <property type="entry name" value="Ribosomal_bL31_2"/>
    <property type="match status" value="1"/>
</dbReference>
<evidence type="ECO:0000256" key="3">
    <source>
        <dbReference type="ARBA" id="ARBA00022980"/>
    </source>
</evidence>
<dbReference type="Gene3D" id="4.10.830.30">
    <property type="entry name" value="Ribosomal protein L31"/>
    <property type="match status" value="1"/>
</dbReference>
<dbReference type="InterPro" id="IPR042105">
    <property type="entry name" value="Ribosomal_bL31_sf"/>
</dbReference>
<dbReference type="SUPFAM" id="SSF143800">
    <property type="entry name" value="L28p-like"/>
    <property type="match status" value="1"/>
</dbReference>
<dbReference type="EMBL" id="JAAVJI010000001">
    <property type="protein sequence ID" value="NJO99528.1"/>
    <property type="molecule type" value="Genomic_DNA"/>
</dbReference>
<comment type="caution">
    <text evidence="6">The sequence shown here is derived from an EMBL/GenBank/DDBJ whole genome shotgun (WGS) entry which is preliminary data.</text>
</comment>
<dbReference type="NCBIfam" id="NF002462">
    <property type="entry name" value="PRK01678.1"/>
    <property type="match status" value="1"/>
</dbReference>
<dbReference type="InterPro" id="IPR002150">
    <property type="entry name" value="Ribosomal_bL31"/>
</dbReference>
<keyword evidence="4 5" id="KW-0687">Ribonucleoprotein</keyword>
<gene>
    <name evidence="5" type="primary">rpmE2</name>
    <name evidence="6" type="ORF">HBH25_01425</name>
</gene>
<dbReference type="PANTHER" id="PTHR33280">
    <property type="entry name" value="50S RIBOSOMAL PROTEIN L31, CHLOROPLASTIC"/>
    <property type="match status" value="1"/>
</dbReference>
<proteinExistence type="inferred from homology"/>
<evidence type="ECO:0000256" key="2">
    <source>
        <dbReference type="ARBA" id="ARBA00011838"/>
    </source>
</evidence>
<protein>
    <recommendedName>
        <fullName evidence="5">Large ribosomal subunit protein bL31B</fullName>
    </recommendedName>
</protein>
<evidence type="ECO:0000256" key="4">
    <source>
        <dbReference type="ARBA" id="ARBA00023274"/>
    </source>
</evidence>
<dbReference type="InterPro" id="IPR027493">
    <property type="entry name" value="Ribosomal_bL31_B"/>
</dbReference>
<name>A0ABX0YAV0_9PSED</name>
<keyword evidence="7" id="KW-1185">Reference proteome</keyword>
<dbReference type="GO" id="GO:0005840">
    <property type="term" value="C:ribosome"/>
    <property type="evidence" value="ECO:0007669"/>
    <property type="project" value="UniProtKB-KW"/>
</dbReference>
<evidence type="ECO:0000256" key="5">
    <source>
        <dbReference type="HAMAP-Rule" id="MF_00502"/>
    </source>
</evidence>
<dbReference type="PROSITE" id="PS01143">
    <property type="entry name" value="RIBOSOMAL_L31"/>
    <property type="match status" value="1"/>
</dbReference>
<evidence type="ECO:0000313" key="6">
    <source>
        <dbReference type="EMBL" id="NJO99528.1"/>
    </source>
</evidence>
<comment type="similarity">
    <text evidence="1 5">Belongs to the bacterial ribosomal protein bL31 family. Type B subfamily.</text>
</comment>
<dbReference type="Pfam" id="PF01197">
    <property type="entry name" value="Ribosomal_L31"/>
    <property type="match status" value="1"/>
</dbReference>
<dbReference type="PRINTS" id="PR01249">
    <property type="entry name" value="RIBOSOMALL31"/>
</dbReference>
<dbReference type="RefSeq" id="WP_168080763.1">
    <property type="nucleotide sequence ID" value="NZ_JAAVJI010000001.1"/>
</dbReference>
<reference evidence="6 7" key="1">
    <citation type="submission" date="2020-03" db="EMBL/GenBank/DDBJ databases">
        <authorList>
            <person name="Wang L."/>
            <person name="He N."/>
            <person name="Li Y."/>
            <person name="Fang Y."/>
            <person name="Zhang F."/>
        </authorList>
    </citation>
    <scope>NUCLEOTIDE SEQUENCE [LARGE SCALE GENOMIC DNA]</scope>
    <source>
        <strain evidence="7">hsmgli-8</strain>
    </source>
</reference>
<organism evidence="6 7">
    <name type="scientific">Pseudomonas quercus</name>
    <dbReference type="NCBI Taxonomy" id="2722792"/>
    <lineage>
        <taxon>Bacteria</taxon>
        <taxon>Pseudomonadati</taxon>
        <taxon>Pseudomonadota</taxon>
        <taxon>Gammaproteobacteria</taxon>
        <taxon>Pseudomonadales</taxon>
        <taxon>Pseudomonadaceae</taxon>
        <taxon>Pseudomonas</taxon>
    </lineage>
</organism>
<comment type="subunit">
    <text evidence="2 5">Part of the 50S ribosomal subunit.</text>
</comment>
<evidence type="ECO:0000313" key="7">
    <source>
        <dbReference type="Proteomes" id="UP000746535"/>
    </source>
</evidence>